<organism evidence="2 3">
    <name type="scientific">Labrys neptuniae</name>
    <dbReference type="NCBI Taxonomy" id="376174"/>
    <lineage>
        <taxon>Bacteria</taxon>
        <taxon>Pseudomonadati</taxon>
        <taxon>Pseudomonadota</taxon>
        <taxon>Alphaproteobacteria</taxon>
        <taxon>Hyphomicrobiales</taxon>
        <taxon>Xanthobacteraceae</taxon>
        <taxon>Labrys</taxon>
    </lineage>
</organism>
<feature type="domain" description="Glycosyltransferase 61 catalytic" evidence="1">
    <location>
        <begin position="139"/>
        <end position="314"/>
    </location>
</feature>
<sequence>MSLATVPISALAVSLPDEAAAQAWNGFLEFRSSQEAAAARPAHMLGEGGKDDWVHALHWKKPRATVDPIGCFLLRDVEVWRPGILVHGGQVIDDANLSTNVALSTARADTNFASRFSETAARPIDRPALVVAGPGYTIWGHWLVEFLPRIPIASQFLASLREKWVIPLPHDTPSWVEDLLLSACNVPREAILRYTPGRERLLFARAVVPTFCFSGEYTFHPYLREFYRSLVPASAPAHRRLCLSRGGPGPSANRPFRQRDFFEQQARRRGFDVIRPEELNLSDQIATLSQASALIGEYGSALHGSVFAGPGTVVGCIGHWNAVQMRLSDVLEQQGVYLTRGCLWPSADRPMSIDTSPDDIESFLDRVTSLLD</sequence>
<reference evidence="2 3" key="1">
    <citation type="submission" date="2024-07" db="EMBL/GenBank/DDBJ databases">
        <title>Description of Labrys sedimenti sp. nov., isolated from a diclofenac-degrading enrichment culture.</title>
        <authorList>
            <person name="Tancsics A."/>
            <person name="Csepanyi A."/>
        </authorList>
    </citation>
    <scope>NUCLEOTIDE SEQUENCE [LARGE SCALE GENOMIC DNA]</scope>
    <source>
        <strain evidence="2 3">LMG 23578</strain>
    </source>
</reference>
<keyword evidence="2" id="KW-0328">Glycosyltransferase</keyword>
<comment type="caution">
    <text evidence="2">The sequence shown here is derived from an EMBL/GenBank/DDBJ whole genome shotgun (WGS) entry which is preliminary data.</text>
</comment>
<dbReference type="Pfam" id="PF04577">
    <property type="entry name" value="Glyco_transf_61"/>
    <property type="match status" value="1"/>
</dbReference>
<dbReference type="InterPro" id="IPR049625">
    <property type="entry name" value="Glyco_transf_61_cat"/>
</dbReference>
<dbReference type="GO" id="GO:0016757">
    <property type="term" value="F:glycosyltransferase activity"/>
    <property type="evidence" value="ECO:0007669"/>
    <property type="project" value="UniProtKB-KW"/>
</dbReference>
<evidence type="ECO:0000313" key="2">
    <source>
        <dbReference type="EMBL" id="MEW9304014.1"/>
    </source>
</evidence>
<name>A0ABV3PEF7_9HYPH</name>
<keyword evidence="2" id="KW-0808">Transferase</keyword>
<dbReference type="Proteomes" id="UP001555786">
    <property type="component" value="Unassembled WGS sequence"/>
</dbReference>
<keyword evidence="3" id="KW-1185">Reference proteome</keyword>
<gene>
    <name evidence="2" type="ORF">ABXS05_00580</name>
</gene>
<protein>
    <submittedName>
        <fullName evidence="2">Glycosyltransferase family 61 protein</fullName>
        <ecNumber evidence="2">2.4.-.-</ecNumber>
    </submittedName>
</protein>
<evidence type="ECO:0000259" key="1">
    <source>
        <dbReference type="Pfam" id="PF04577"/>
    </source>
</evidence>
<evidence type="ECO:0000313" key="3">
    <source>
        <dbReference type="Proteomes" id="UP001555786"/>
    </source>
</evidence>
<dbReference type="RefSeq" id="WP_367622561.1">
    <property type="nucleotide sequence ID" value="NZ_JBFNQD010000001.1"/>
</dbReference>
<dbReference type="EC" id="2.4.-.-" evidence="2"/>
<proteinExistence type="predicted"/>
<accession>A0ABV3PEF7</accession>
<dbReference type="EMBL" id="JBFNQD010000001">
    <property type="protein sequence ID" value="MEW9304014.1"/>
    <property type="molecule type" value="Genomic_DNA"/>
</dbReference>